<keyword evidence="1" id="KW-1277">Toxin-antitoxin system</keyword>
<name>A0A3D6BNW6_9FLAO</name>
<organism evidence="2 3">
    <name type="scientific">Xanthomarina gelatinilytica</name>
    <dbReference type="NCBI Taxonomy" id="1137281"/>
    <lineage>
        <taxon>Bacteria</taxon>
        <taxon>Pseudomonadati</taxon>
        <taxon>Bacteroidota</taxon>
        <taxon>Flavobacteriia</taxon>
        <taxon>Flavobacteriales</taxon>
        <taxon>Flavobacteriaceae</taxon>
        <taxon>Xanthomarina</taxon>
    </lineage>
</organism>
<dbReference type="EMBL" id="DPRK01000054">
    <property type="protein sequence ID" value="HCY80688.1"/>
    <property type="molecule type" value="Genomic_DNA"/>
</dbReference>
<evidence type="ECO:0000256" key="1">
    <source>
        <dbReference type="ARBA" id="ARBA00022649"/>
    </source>
</evidence>
<dbReference type="SUPFAM" id="SSF143011">
    <property type="entry name" value="RelE-like"/>
    <property type="match status" value="1"/>
</dbReference>
<evidence type="ECO:0000313" key="3">
    <source>
        <dbReference type="Proteomes" id="UP000263268"/>
    </source>
</evidence>
<sequence length="105" mass="12581">MKILWTDFAIENLKDIFDYYAENASKKIAHKVRKQILDTSLQLLNNSKSGQIEFHLQNLNQNHRYLLSGNYKIIYRIIDNLIIINDVFDTRREPIKMNDKNRNKK</sequence>
<dbReference type="InterPro" id="IPR035093">
    <property type="entry name" value="RelE/ParE_toxin_dom_sf"/>
</dbReference>
<dbReference type="Proteomes" id="UP000263268">
    <property type="component" value="Unassembled WGS sequence"/>
</dbReference>
<dbReference type="Gene3D" id="3.30.2310.20">
    <property type="entry name" value="RelE-like"/>
    <property type="match status" value="1"/>
</dbReference>
<proteinExistence type="predicted"/>
<dbReference type="InterPro" id="IPR007712">
    <property type="entry name" value="RelE/ParE_toxin"/>
</dbReference>
<gene>
    <name evidence="2" type="ORF">DHV22_03310</name>
</gene>
<dbReference type="AlphaFoldDB" id="A0A3D6BNW6"/>
<dbReference type="Pfam" id="PF05016">
    <property type="entry name" value="ParE_toxin"/>
    <property type="match status" value="1"/>
</dbReference>
<reference evidence="2 3" key="1">
    <citation type="journal article" date="2018" name="Nat. Biotechnol.">
        <title>A standardized bacterial taxonomy based on genome phylogeny substantially revises the tree of life.</title>
        <authorList>
            <person name="Parks D.H."/>
            <person name="Chuvochina M."/>
            <person name="Waite D.W."/>
            <person name="Rinke C."/>
            <person name="Skarshewski A."/>
            <person name="Chaumeil P.A."/>
            <person name="Hugenholtz P."/>
        </authorList>
    </citation>
    <scope>NUCLEOTIDE SEQUENCE [LARGE SCALE GENOMIC DNA]</scope>
    <source>
        <strain evidence="2">UBA10227</strain>
    </source>
</reference>
<protein>
    <submittedName>
        <fullName evidence="2">Type II toxin-antitoxin system RelE/ParE family toxin</fullName>
    </submittedName>
</protein>
<comment type="caution">
    <text evidence="2">The sequence shown here is derived from an EMBL/GenBank/DDBJ whole genome shotgun (WGS) entry which is preliminary data.</text>
</comment>
<accession>A0A3D6BNW6</accession>
<evidence type="ECO:0000313" key="2">
    <source>
        <dbReference type="EMBL" id="HCY80688.1"/>
    </source>
</evidence>